<evidence type="ECO:0000313" key="1">
    <source>
        <dbReference type="EMBL" id="MBX12608.1"/>
    </source>
</evidence>
<proteinExistence type="predicted"/>
<reference evidence="1" key="1">
    <citation type="submission" date="2018-02" db="EMBL/GenBank/DDBJ databases">
        <title>Rhizophora mucronata_Transcriptome.</title>
        <authorList>
            <person name="Meera S.P."/>
            <person name="Sreeshan A."/>
            <person name="Augustine A."/>
        </authorList>
    </citation>
    <scope>NUCLEOTIDE SEQUENCE</scope>
    <source>
        <tissue evidence="1">Leaf</tissue>
    </source>
</reference>
<dbReference type="EMBL" id="GGEC01032124">
    <property type="protein sequence ID" value="MBX12608.1"/>
    <property type="molecule type" value="Transcribed_RNA"/>
</dbReference>
<protein>
    <submittedName>
        <fullName evidence="1">Uncharacterized protein</fullName>
    </submittedName>
</protein>
<organism evidence="1">
    <name type="scientific">Rhizophora mucronata</name>
    <name type="common">Asiatic mangrove</name>
    <dbReference type="NCBI Taxonomy" id="61149"/>
    <lineage>
        <taxon>Eukaryota</taxon>
        <taxon>Viridiplantae</taxon>
        <taxon>Streptophyta</taxon>
        <taxon>Embryophyta</taxon>
        <taxon>Tracheophyta</taxon>
        <taxon>Spermatophyta</taxon>
        <taxon>Magnoliopsida</taxon>
        <taxon>eudicotyledons</taxon>
        <taxon>Gunneridae</taxon>
        <taxon>Pentapetalae</taxon>
        <taxon>rosids</taxon>
        <taxon>fabids</taxon>
        <taxon>Malpighiales</taxon>
        <taxon>Rhizophoraceae</taxon>
        <taxon>Rhizophora</taxon>
    </lineage>
</organism>
<dbReference type="AlphaFoldDB" id="A0A2P2L3Q8"/>
<sequence>MPIAKSGQVDISNFLFIEKMNRLLRLRRISTGWFYSRA</sequence>
<accession>A0A2P2L3Q8</accession>
<name>A0A2P2L3Q8_RHIMU</name>